<comment type="caution">
    <text evidence="2">The sequence shown here is derived from an EMBL/GenBank/DDBJ whole genome shotgun (WGS) entry which is preliminary data.</text>
</comment>
<dbReference type="Pfam" id="PF13443">
    <property type="entry name" value="HTH_26"/>
    <property type="match status" value="1"/>
</dbReference>
<reference evidence="2 3" key="1">
    <citation type="submission" date="2018-10" db="EMBL/GenBank/DDBJ databases">
        <title>Sphingobacterium sp. M05W1-28.</title>
        <authorList>
            <person name="Cai H."/>
        </authorList>
    </citation>
    <scope>NUCLEOTIDE SEQUENCE [LARGE SCALE GENOMIC DNA]</scope>
    <source>
        <strain evidence="2 3">M05W1-28</strain>
    </source>
</reference>
<proteinExistence type="predicted"/>
<dbReference type="InterPro" id="IPR010982">
    <property type="entry name" value="Lambda_DNA-bd_dom_sf"/>
</dbReference>
<evidence type="ECO:0000313" key="2">
    <source>
        <dbReference type="EMBL" id="RKO68861.1"/>
    </source>
</evidence>
<dbReference type="AlphaFoldDB" id="A0A420VR83"/>
<feature type="domain" description="HTH cro/C1-type" evidence="1">
    <location>
        <begin position="16"/>
        <end position="76"/>
    </location>
</feature>
<dbReference type="GO" id="GO:0003677">
    <property type="term" value="F:DNA binding"/>
    <property type="evidence" value="ECO:0007669"/>
    <property type="project" value="InterPro"/>
</dbReference>
<dbReference type="CDD" id="cd00093">
    <property type="entry name" value="HTH_XRE"/>
    <property type="match status" value="1"/>
</dbReference>
<protein>
    <recommendedName>
        <fullName evidence="1">HTH cro/C1-type domain-containing protein</fullName>
    </recommendedName>
</protein>
<organism evidence="2 3">
    <name type="scientific">Sphingobacterium puteale</name>
    <dbReference type="NCBI Taxonomy" id="2420510"/>
    <lineage>
        <taxon>Bacteria</taxon>
        <taxon>Pseudomonadati</taxon>
        <taxon>Bacteroidota</taxon>
        <taxon>Sphingobacteriia</taxon>
        <taxon>Sphingobacteriales</taxon>
        <taxon>Sphingobacteriaceae</taxon>
        <taxon>Sphingobacterium</taxon>
    </lineage>
</organism>
<evidence type="ECO:0000313" key="3">
    <source>
        <dbReference type="Proteomes" id="UP000282423"/>
    </source>
</evidence>
<dbReference type="EMBL" id="RBWS01000025">
    <property type="protein sequence ID" value="RKO68861.1"/>
    <property type="molecule type" value="Genomic_DNA"/>
</dbReference>
<sequence length="221" mass="25532">MVKTAKNELSNSVSHRIDEILRLTKLPIQELARMAGINIRSLKGYQMGSIPITLESVLKICTALSIDFHDFCDFNKRLSPRKIQPVISPTIEAKKVEESSEISAEVIRLANAEKREKQKKHRDQVATIVRTTDYFLLPRPLFQIVTDFANDYNLHTTSERLQAMLQQVVARGLLKKYPTPVQYSIGYHIPRRTWIYFKDENDLKDPEKIFGYNWLGNSIIV</sequence>
<accession>A0A420VR83</accession>
<dbReference type="InterPro" id="IPR001387">
    <property type="entry name" value="Cro/C1-type_HTH"/>
</dbReference>
<dbReference type="SUPFAM" id="SSF47413">
    <property type="entry name" value="lambda repressor-like DNA-binding domains"/>
    <property type="match status" value="1"/>
</dbReference>
<dbReference type="RefSeq" id="WP_121126901.1">
    <property type="nucleotide sequence ID" value="NZ_RBWS01000025.1"/>
</dbReference>
<name>A0A420VR83_9SPHI</name>
<evidence type="ECO:0000259" key="1">
    <source>
        <dbReference type="Pfam" id="PF13443"/>
    </source>
</evidence>
<dbReference type="Gene3D" id="1.10.260.40">
    <property type="entry name" value="lambda repressor-like DNA-binding domains"/>
    <property type="match status" value="1"/>
</dbReference>
<dbReference type="OrthoDB" id="9953037at2"/>
<keyword evidence="3" id="KW-1185">Reference proteome</keyword>
<gene>
    <name evidence="2" type="ORF">D7322_24965</name>
</gene>
<dbReference type="Proteomes" id="UP000282423">
    <property type="component" value="Unassembled WGS sequence"/>
</dbReference>